<sequence length="354" mass="37435">MKVRDKLRAVLGTMVLLALHSQVAAAEPVEVGVRRMEIPSPERGRALDVVVWYPADSGGSPVMLGDTPFFEGTPAQRNAPIAEGHFPLVLLSHGAGLAGQAEAMSWIAAPLAQRGFIVAAPTHPGNGGPKRSAAETMKLWLRPSDISHTLDAMERIEPFAQHLAPNQVGVLGLSMGGSTALAIAGARFEPRLLASYCDEPAHNPSLCGWVHQSGIDLHAMDMRAAGRDYRDRRIGFAMAIDPAPADIFDKASLPTVAIPVYLVNLGHAAEIPATAQASTIAGSIPKVGYAVIEDASHFSMFGACKPGAAQAAEEQDIEEPICSDGTGRSRRAIHAQLVDMVEAAFRRGLGVKAR</sequence>
<organism evidence="6">
    <name type="scientific">Aureimonas frigidaquae</name>
    <dbReference type="NCBI Taxonomy" id="424757"/>
    <lineage>
        <taxon>Bacteria</taxon>
        <taxon>Pseudomonadati</taxon>
        <taxon>Pseudomonadota</taxon>
        <taxon>Alphaproteobacteria</taxon>
        <taxon>Hyphomicrobiales</taxon>
        <taxon>Aurantimonadaceae</taxon>
        <taxon>Aureimonas</taxon>
    </lineage>
</organism>
<dbReference type="Pfam" id="PF12697">
    <property type="entry name" value="Abhydrolase_6"/>
    <property type="match status" value="1"/>
</dbReference>
<evidence type="ECO:0000313" key="6">
    <source>
        <dbReference type="EMBL" id="BAT28633.1"/>
    </source>
</evidence>
<keyword evidence="2" id="KW-0442">Lipid degradation</keyword>
<evidence type="ECO:0000259" key="5">
    <source>
        <dbReference type="Pfam" id="PF12697"/>
    </source>
</evidence>
<proteinExistence type="predicted"/>
<keyword evidence="1 6" id="KW-0378">Hydrolase</keyword>
<dbReference type="AlphaFoldDB" id="A0A0N7KY37"/>
<evidence type="ECO:0000256" key="1">
    <source>
        <dbReference type="ARBA" id="ARBA00022801"/>
    </source>
</evidence>
<feature type="signal peptide" evidence="4">
    <location>
        <begin position="1"/>
        <end position="26"/>
    </location>
</feature>
<evidence type="ECO:0000256" key="4">
    <source>
        <dbReference type="SAM" id="SignalP"/>
    </source>
</evidence>
<name>A0A0N7KY37_9HYPH</name>
<dbReference type="OrthoDB" id="9814760at2"/>
<evidence type="ECO:0000256" key="2">
    <source>
        <dbReference type="ARBA" id="ARBA00022963"/>
    </source>
</evidence>
<dbReference type="PANTHER" id="PTHR10272">
    <property type="entry name" value="PLATELET-ACTIVATING FACTOR ACETYLHYDROLASE"/>
    <property type="match status" value="1"/>
</dbReference>
<dbReference type="InterPro" id="IPR000073">
    <property type="entry name" value="AB_hydrolase_1"/>
</dbReference>
<reference evidence="6" key="1">
    <citation type="journal article" date="2015" name="Proc. Natl. Acad. Sci. U.S.A.">
        <title>Bacterial clade with the ribosomal RNA operon on a small plasmid rather than the chromosome.</title>
        <authorList>
            <person name="Anda M."/>
            <person name="Ohtsubo Y."/>
            <person name="Okubo T."/>
            <person name="Sugawara M."/>
            <person name="Nagata Y."/>
            <person name="Tsuda M."/>
            <person name="Minamisawa K."/>
            <person name="Mitsui H."/>
        </authorList>
    </citation>
    <scope>NUCLEOTIDE SEQUENCE</scope>
    <source>
        <strain evidence="6">JCM 14755</strain>
    </source>
</reference>
<dbReference type="RefSeq" id="WP_062225830.1">
    <property type="nucleotide sequence ID" value="NZ_BBWR01000002.1"/>
</dbReference>
<keyword evidence="4" id="KW-0732">Signal</keyword>
<dbReference type="Gene3D" id="3.40.50.1820">
    <property type="entry name" value="alpha/beta hydrolase"/>
    <property type="match status" value="1"/>
</dbReference>
<dbReference type="GO" id="GO:0003847">
    <property type="term" value="F:1-alkyl-2-acetylglycerophosphocholine esterase activity"/>
    <property type="evidence" value="ECO:0007669"/>
    <property type="project" value="TreeGrafter"/>
</dbReference>
<keyword evidence="3" id="KW-0443">Lipid metabolism</keyword>
<evidence type="ECO:0000256" key="3">
    <source>
        <dbReference type="ARBA" id="ARBA00023098"/>
    </source>
</evidence>
<dbReference type="InterPro" id="IPR029058">
    <property type="entry name" value="AB_hydrolase_fold"/>
</dbReference>
<protein>
    <submittedName>
        <fullName evidence="6">Dienelactone hydrolase</fullName>
    </submittedName>
</protein>
<feature type="domain" description="AB hydrolase-1" evidence="5">
    <location>
        <begin position="89"/>
        <end position="301"/>
    </location>
</feature>
<dbReference type="SUPFAM" id="SSF53474">
    <property type="entry name" value="alpha/beta-Hydrolases"/>
    <property type="match status" value="1"/>
</dbReference>
<dbReference type="GO" id="GO:0016042">
    <property type="term" value="P:lipid catabolic process"/>
    <property type="evidence" value="ECO:0007669"/>
    <property type="project" value="UniProtKB-KW"/>
</dbReference>
<dbReference type="EMBL" id="LC066377">
    <property type="protein sequence ID" value="BAT28633.1"/>
    <property type="molecule type" value="Genomic_DNA"/>
</dbReference>
<dbReference type="PIRSF" id="PIRSF031982">
    <property type="entry name" value="UCP031982_abhydr"/>
    <property type="match status" value="1"/>
</dbReference>
<dbReference type="InterPro" id="IPR016986">
    <property type="entry name" value="UCP031982_abhydr"/>
</dbReference>
<feature type="chain" id="PRO_5006014976" evidence="4">
    <location>
        <begin position="27"/>
        <end position="354"/>
    </location>
</feature>
<accession>A0A0N7KY37</accession>
<dbReference type="PANTHER" id="PTHR10272:SF0">
    <property type="entry name" value="PLATELET-ACTIVATING FACTOR ACETYLHYDROLASE"/>
    <property type="match status" value="1"/>
</dbReference>